<name>A0A7H0SLZ8_9CORY</name>
<dbReference type="EMBL" id="CP046884">
    <property type="protein sequence ID" value="QNQ89573.1"/>
    <property type="molecule type" value="Genomic_DNA"/>
</dbReference>
<feature type="transmembrane region" description="Helical" evidence="8">
    <location>
        <begin position="75"/>
        <end position="91"/>
    </location>
</feature>
<evidence type="ECO:0000256" key="7">
    <source>
        <dbReference type="SAM" id="MobiDB-lite"/>
    </source>
</evidence>
<dbReference type="RefSeq" id="WP_187975027.1">
    <property type="nucleotide sequence ID" value="NZ_CP046884.1"/>
</dbReference>
<gene>
    <name evidence="9" type="ORF">GP475_02190</name>
</gene>
<comment type="similarity">
    <text evidence="2">Belongs to the acyltransferase 3 family.</text>
</comment>
<feature type="transmembrane region" description="Helical" evidence="8">
    <location>
        <begin position="44"/>
        <end position="63"/>
    </location>
</feature>
<keyword evidence="6 8" id="KW-0472">Membrane</keyword>
<dbReference type="InterPro" id="IPR002656">
    <property type="entry name" value="Acyl_transf_3_dom"/>
</dbReference>
<dbReference type="KEGG" id="cpoy:GP475_02190"/>
<feature type="transmembrane region" description="Helical" evidence="8">
    <location>
        <begin position="198"/>
        <end position="217"/>
    </location>
</feature>
<organism evidence="9 10">
    <name type="scientific">Corynebacterium poyangense</name>
    <dbReference type="NCBI Taxonomy" id="2684405"/>
    <lineage>
        <taxon>Bacteria</taxon>
        <taxon>Bacillati</taxon>
        <taxon>Actinomycetota</taxon>
        <taxon>Actinomycetes</taxon>
        <taxon>Mycobacteriales</taxon>
        <taxon>Corynebacteriaceae</taxon>
        <taxon>Corynebacterium</taxon>
    </lineage>
</organism>
<keyword evidence="5 8" id="KW-1133">Transmembrane helix</keyword>
<feature type="transmembrane region" description="Helical" evidence="8">
    <location>
        <begin position="313"/>
        <end position="333"/>
    </location>
</feature>
<dbReference type="GO" id="GO:0016413">
    <property type="term" value="F:O-acetyltransferase activity"/>
    <property type="evidence" value="ECO:0007669"/>
    <property type="project" value="TreeGrafter"/>
</dbReference>
<accession>A0A7H0SLZ8</accession>
<feature type="transmembrane region" description="Helical" evidence="8">
    <location>
        <begin position="265"/>
        <end position="285"/>
    </location>
</feature>
<evidence type="ECO:0000256" key="1">
    <source>
        <dbReference type="ARBA" id="ARBA00004651"/>
    </source>
</evidence>
<dbReference type="GO" id="GO:0009246">
    <property type="term" value="P:enterobacterial common antigen biosynthetic process"/>
    <property type="evidence" value="ECO:0007669"/>
    <property type="project" value="TreeGrafter"/>
</dbReference>
<keyword evidence="4 8" id="KW-0812">Transmembrane</keyword>
<keyword evidence="9" id="KW-0012">Acyltransferase</keyword>
<feature type="transmembrane region" description="Helical" evidence="8">
    <location>
        <begin position="111"/>
        <end position="127"/>
    </location>
</feature>
<feature type="transmembrane region" description="Helical" evidence="8">
    <location>
        <begin position="134"/>
        <end position="153"/>
    </location>
</feature>
<evidence type="ECO:0000313" key="9">
    <source>
        <dbReference type="EMBL" id="QNQ89573.1"/>
    </source>
</evidence>
<sequence length="377" mass="43330">MARSQRVQWVDIAKGLCILLIVVHHVSMYPFSSEILLELQASVSAIRVPLFFFCSGLFATRLLSGSLTWLWQKRIWPWLFPFTLWTFIYHMGIHQMSPADTVPMLVHPESFLWFLQALILYSILTWLTRFIPRVLVFLISLLPLLFFPLSDILGDYYGIMRWWPVFLCGLYSRYLIFPDPKTHESGIDKVRRRPGYQLAAVGIFSGIVSLALCMEFLEVKVIQYDLFSSEAWAAYDRLKLIPIALNGVALAIFFAMLLERQQSVLLSHVADLLALAGRHTLPIYLSHLPVNILFEYHAVELLGWTSWADAHPIMMTVIGTGICLAIAMLLELLATRVPGCRWLVYAPGRDQRKKEHQGSRDRLSPSRENHRHSIVLH</sequence>
<reference evidence="9 10" key="1">
    <citation type="submission" date="2019-12" db="EMBL/GenBank/DDBJ databases">
        <title>Corynebacterium sp. nov., isolated from feces of the Anser Albifrons in China.</title>
        <authorList>
            <person name="Liu Q."/>
        </authorList>
    </citation>
    <scope>NUCLEOTIDE SEQUENCE [LARGE SCALE GENOMIC DNA]</scope>
    <source>
        <strain evidence="9 10">4H37-19</strain>
    </source>
</reference>
<keyword evidence="10" id="KW-1185">Reference proteome</keyword>
<dbReference type="PANTHER" id="PTHR40074:SF2">
    <property type="entry name" value="O-ACETYLTRANSFERASE WECH"/>
    <property type="match status" value="1"/>
</dbReference>
<evidence type="ECO:0000256" key="6">
    <source>
        <dbReference type="ARBA" id="ARBA00023136"/>
    </source>
</evidence>
<proteinExistence type="inferred from homology"/>
<comment type="subcellular location">
    <subcellularLocation>
        <location evidence="1">Cell membrane</location>
        <topology evidence="1">Multi-pass membrane protein</topology>
    </subcellularLocation>
</comment>
<evidence type="ECO:0000313" key="10">
    <source>
        <dbReference type="Proteomes" id="UP000516320"/>
    </source>
</evidence>
<feature type="transmembrane region" description="Helical" evidence="8">
    <location>
        <begin position="159"/>
        <end position="177"/>
    </location>
</feature>
<evidence type="ECO:0000256" key="4">
    <source>
        <dbReference type="ARBA" id="ARBA00022692"/>
    </source>
</evidence>
<dbReference type="GO" id="GO:0005886">
    <property type="term" value="C:plasma membrane"/>
    <property type="evidence" value="ECO:0007669"/>
    <property type="project" value="UniProtKB-SubCell"/>
</dbReference>
<feature type="compositionally biased region" description="Basic and acidic residues" evidence="7">
    <location>
        <begin position="353"/>
        <end position="368"/>
    </location>
</feature>
<evidence type="ECO:0000256" key="8">
    <source>
        <dbReference type="SAM" id="Phobius"/>
    </source>
</evidence>
<feature type="region of interest" description="Disordered" evidence="7">
    <location>
        <begin position="353"/>
        <end position="377"/>
    </location>
</feature>
<keyword evidence="9" id="KW-0808">Transferase</keyword>
<dbReference type="Proteomes" id="UP000516320">
    <property type="component" value="Chromosome"/>
</dbReference>
<dbReference type="Pfam" id="PF01757">
    <property type="entry name" value="Acyl_transf_3"/>
    <property type="match status" value="1"/>
</dbReference>
<evidence type="ECO:0000256" key="2">
    <source>
        <dbReference type="ARBA" id="ARBA00007400"/>
    </source>
</evidence>
<dbReference type="AlphaFoldDB" id="A0A7H0SLZ8"/>
<keyword evidence="3" id="KW-1003">Cell membrane</keyword>
<evidence type="ECO:0000256" key="3">
    <source>
        <dbReference type="ARBA" id="ARBA00022475"/>
    </source>
</evidence>
<feature type="transmembrane region" description="Helical" evidence="8">
    <location>
        <begin position="12"/>
        <end position="32"/>
    </location>
</feature>
<feature type="transmembrane region" description="Helical" evidence="8">
    <location>
        <begin position="237"/>
        <end position="258"/>
    </location>
</feature>
<dbReference type="PANTHER" id="PTHR40074">
    <property type="entry name" value="O-ACETYLTRANSFERASE WECH"/>
    <property type="match status" value="1"/>
</dbReference>
<protein>
    <submittedName>
        <fullName evidence="9">Acyltransferase family protein</fullName>
    </submittedName>
</protein>
<evidence type="ECO:0000256" key="5">
    <source>
        <dbReference type="ARBA" id="ARBA00022989"/>
    </source>
</evidence>